<keyword evidence="5 8" id="KW-0547">Nucleotide-binding</keyword>
<evidence type="ECO:0000256" key="1">
    <source>
        <dbReference type="ARBA" id="ARBA00004496"/>
    </source>
</evidence>
<dbReference type="EC" id="6.3.4.19" evidence="8"/>
<feature type="binding site" evidence="8">
    <location>
        <begin position="26"/>
        <end position="31"/>
    </location>
    <ligand>
        <name>ATP</name>
        <dbReference type="ChEBI" id="CHEBI:30616"/>
    </ligand>
</feature>
<dbReference type="Pfam" id="PF01171">
    <property type="entry name" value="ATP_bind_3"/>
    <property type="match status" value="1"/>
</dbReference>
<keyword evidence="11" id="KW-1185">Reference proteome</keyword>
<dbReference type="HAMAP" id="MF_01161">
    <property type="entry name" value="tRNA_Ile_lys_synt"/>
    <property type="match status" value="1"/>
</dbReference>
<evidence type="ECO:0000256" key="8">
    <source>
        <dbReference type="HAMAP-Rule" id="MF_01161"/>
    </source>
</evidence>
<evidence type="ECO:0000256" key="4">
    <source>
        <dbReference type="ARBA" id="ARBA00022694"/>
    </source>
</evidence>
<comment type="similarity">
    <text evidence="8">Belongs to the tRNA(Ile)-lysidine synthase family.</text>
</comment>
<dbReference type="GO" id="GO:0032267">
    <property type="term" value="F:tRNA(Ile)-lysidine synthase activity"/>
    <property type="evidence" value="ECO:0007669"/>
    <property type="project" value="UniProtKB-EC"/>
</dbReference>
<comment type="function">
    <text evidence="8">Ligates lysine onto the cytidine present at position 34 of the AUA codon-specific tRNA(Ile) that contains the anticodon CAU, in an ATP-dependent manner. Cytidine is converted to lysidine, thus changing the amino acid specificity of the tRNA from methionine to isoleucine.</text>
</comment>
<keyword evidence="2 8" id="KW-0963">Cytoplasm</keyword>
<dbReference type="GO" id="GO:0005737">
    <property type="term" value="C:cytoplasm"/>
    <property type="evidence" value="ECO:0007669"/>
    <property type="project" value="UniProtKB-SubCell"/>
</dbReference>
<dbReference type="NCBIfam" id="TIGR02433">
    <property type="entry name" value="lysidine_TilS_C"/>
    <property type="match status" value="1"/>
</dbReference>
<proteinExistence type="inferred from homology"/>
<comment type="catalytic activity">
    <reaction evidence="7 8">
        <text>cytidine(34) in tRNA(Ile2) + L-lysine + ATP = lysidine(34) in tRNA(Ile2) + AMP + diphosphate + H(+)</text>
        <dbReference type="Rhea" id="RHEA:43744"/>
        <dbReference type="Rhea" id="RHEA-COMP:10625"/>
        <dbReference type="Rhea" id="RHEA-COMP:10670"/>
        <dbReference type="ChEBI" id="CHEBI:15378"/>
        <dbReference type="ChEBI" id="CHEBI:30616"/>
        <dbReference type="ChEBI" id="CHEBI:32551"/>
        <dbReference type="ChEBI" id="CHEBI:33019"/>
        <dbReference type="ChEBI" id="CHEBI:82748"/>
        <dbReference type="ChEBI" id="CHEBI:83665"/>
        <dbReference type="ChEBI" id="CHEBI:456215"/>
        <dbReference type="EC" id="6.3.4.19"/>
    </reaction>
</comment>
<dbReference type="CDD" id="cd01992">
    <property type="entry name" value="TilS_N"/>
    <property type="match status" value="1"/>
</dbReference>
<dbReference type="InterPro" id="IPR012094">
    <property type="entry name" value="tRNA_Ile_lys_synt"/>
</dbReference>
<name>A0A430AEX9_9ENTE</name>
<comment type="domain">
    <text evidence="8">The N-terminal region contains the highly conserved SGGXDS motif, predicted to be a P-loop motif involved in ATP binding.</text>
</comment>
<dbReference type="SMART" id="SM00977">
    <property type="entry name" value="TilS_C"/>
    <property type="match status" value="1"/>
</dbReference>
<evidence type="ECO:0000256" key="5">
    <source>
        <dbReference type="ARBA" id="ARBA00022741"/>
    </source>
</evidence>
<dbReference type="GO" id="GO:0005524">
    <property type="term" value="F:ATP binding"/>
    <property type="evidence" value="ECO:0007669"/>
    <property type="project" value="UniProtKB-UniRule"/>
</dbReference>
<protein>
    <recommendedName>
        <fullName evidence="8">tRNA(Ile)-lysidine synthase</fullName>
        <ecNumber evidence="8">6.3.4.19</ecNumber>
    </recommendedName>
    <alternativeName>
        <fullName evidence="8">tRNA(Ile)-2-lysyl-cytidine synthase</fullName>
    </alternativeName>
    <alternativeName>
        <fullName evidence="8">tRNA(Ile)-lysidine synthetase</fullName>
    </alternativeName>
</protein>
<evidence type="ECO:0000256" key="7">
    <source>
        <dbReference type="ARBA" id="ARBA00048539"/>
    </source>
</evidence>
<organism evidence="10 11">
    <name type="scientific">Vagococcus entomophilus</name>
    <dbReference type="NCBI Taxonomy" id="1160095"/>
    <lineage>
        <taxon>Bacteria</taxon>
        <taxon>Bacillati</taxon>
        <taxon>Bacillota</taxon>
        <taxon>Bacilli</taxon>
        <taxon>Lactobacillales</taxon>
        <taxon>Enterococcaceae</taxon>
        <taxon>Vagococcus</taxon>
    </lineage>
</organism>
<sequence>MNIEQFFYQSFQKERLENQTILLAVSGGVDSMVLLNLFEKCSSESSLKFGVAHVNHGLRKESNQEEVFLRDYCQIRGIPFFSTRWEEGATISTNVEARARAFRYQFFLELLNNENYDCLVTAHHADDQAETVLMRLIKGGFLQNLRGIKSERAFGGYKLIRPFLHFSKSEIKQYAKENQLMWFEDATNLQADYFRNRIRQEVVPLMKKENPQFLTQVAHLAEQINEANDLIGEVVATHFSAVFEQAEEDVWEIRLAEFRQCSKSLQYYLLYELFQKQGLLRKAKLNFVTIKQVQTLLLGDEGKKVLHLSHGFRLVKSYQTAQLRQQKVEEDSLSQSPVFLNENQWHKLSSNEAMGLFIEQESIALPEELKRWTQQDSCVISSEIPLPLCVRKRQPGDKMVIDARGHTKKIRRIFIDQKIEATLRLQSWVVTDYLDKILWLVPFRKSYLSIEKETDKIHYRLIYFKNE</sequence>
<dbReference type="InterPro" id="IPR012795">
    <property type="entry name" value="tRNA_Ile_lys_synt_N"/>
</dbReference>
<dbReference type="PANTHER" id="PTHR43033">
    <property type="entry name" value="TRNA(ILE)-LYSIDINE SYNTHASE-RELATED"/>
    <property type="match status" value="1"/>
</dbReference>
<reference evidence="10 11" key="1">
    <citation type="submission" date="2017-05" db="EMBL/GenBank/DDBJ databases">
        <title>Vagococcus spp. assemblies.</title>
        <authorList>
            <person name="Gulvik C.A."/>
        </authorList>
    </citation>
    <scope>NUCLEOTIDE SEQUENCE [LARGE SCALE GENOMIC DNA]</scope>
    <source>
        <strain evidence="10 11">DSM 24756</strain>
    </source>
</reference>
<dbReference type="EMBL" id="NGJZ01000004">
    <property type="protein sequence ID" value="RSU06135.1"/>
    <property type="molecule type" value="Genomic_DNA"/>
</dbReference>
<dbReference type="SUPFAM" id="SSF82829">
    <property type="entry name" value="MesJ substrate recognition domain-like"/>
    <property type="match status" value="1"/>
</dbReference>
<evidence type="ECO:0000313" key="11">
    <source>
        <dbReference type="Proteomes" id="UP000288669"/>
    </source>
</evidence>
<evidence type="ECO:0000313" key="10">
    <source>
        <dbReference type="EMBL" id="RSU06135.1"/>
    </source>
</evidence>
<gene>
    <name evidence="8" type="primary">tilS</name>
    <name evidence="10" type="ORF">CBF30_10465</name>
</gene>
<accession>A0A430AEX9</accession>
<dbReference type="InterPro" id="IPR011063">
    <property type="entry name" value="TilS/TtcA_N"/>
</dbReference>
<evidence type="ECO:0000259" key="9">
    <source>
        <dbReference type="SMART" id="SM00977"/>
    </source>
</evidence>
<dbReference type="NCBIfam" id="TIGR02432">
    <property type="entry name" value="lysidine_TilS_N"/>
    <property type="match status" value="1"/>
</dbReference>
<evidence type="ECO:0000256" key="2">
    <source>
        <dbReference type="ARBA" id="ARBA00022490"/>
    </source>
</evidence>
<evidence type="ECO:0000256" key="6">
    <source>
        <dbReference type="ARBA" id="ARBA00022840"/>
    </source>
</evidence>
<dbReference type="Gene3D" id="3.40.50.620">
    <property type="entry name" value="HUPs"/>
    <property type="match status" value="1"/>
</dbReference>
<keyword evidence="4 8" id="KW-0819">tRNA processing</keyword>
<keyword evidence="6 8" id="KW-0067">ATP-binding</keyword>
<dbReference type="AlphaFoldDB" id="A0A430AEX9"/>
<dbReference type="SUPFAM" id="SSF52402">
    <property type="entry name" value="Adenine nucleotide alpha hydrolases-like"/>
    <property type="match status" value="1"/>
</dbReference>
<dbReference type="GO" id="GO:0006400">
    <property type="term" value="P:tRNA modification"/>
    <property type="evidence" value="ECO:0007669"/>
    <property type="project" value="UniProtKB-UniRule"/>
</dbReference>
<comment type="subcellular location">
    <subcellularLocation>
        <location evidence="1 8">Cytoplasm</location>
    </subcellularLocation>
</comment>
<dbReference type="RefSeq" id="WP_126826423.1">
    <property type="nucleotide sequence ID" value="NZ_JBHLWU010000003.1"/>
</dbReference>
<dbReference type="PANTHER" id="PTHR43033:SF1">
    <property type="entry name" value="TRNA(ILE)-LYSIDINE SYNTHASE-RELATED"/>
    <property type="match status" value="1"/>
</dbReference>
<comment type="caution">
    <text evidence="10">The sequence shown here is derived from an EMBL/GenBank/DDBJ whole genome shotgun (WGS) entry which is preliminary data.</text>
</comment>
<evidence type="ECO:0000256" key="3">
    <source>
        <dbReference type="ARBA" id="ARBA00022598"/>
    </source>
</evidence>
<dbReference type="OrthoDB" id="9807403at2"/>
<feature type="domain" description="Lysidine-tRNA(Ile) synthetase C-terminal" evidence="9">
    <location>
        <begin position="388"/>
        <end position="463"/>
    </location>
</feature>
<dbReference type="SUPFAM" id="SSF56037">
    <property type="entry name" value="PheT/TilS domain"/>
    <property type="match status" value="1"/>
</dbReference>
<dbReference type="Pfam" id="PF11734">
    <property type="entry name" value="TilS_C"/>
    <property type="match status" value="1"/>
</dbReference>
<keyword evidence="3 8" id="KW-0436">Ligase</keyword>
<dbReference type="InterPro" id="IPR012796">
    <property type="entry name" value="Lysidine-tRNA-synth_C"/>
</dbReference>
<dbReference type="InterPro" id="IPR014729">
    <property type="entry name" value="Rossmann-like_a/b/a_fold"/>
</dbReference>
<dbReference type="Proteomes" id="UP000288669">
    <property type="component" value="Unassembled WGS sequence"/>
</dbReference>